<evidence type="ECO:0000256" key="1">
    <source>
        <dbReference type="SAM" id="SignalP"/>
    </source>
</evidence>
<accession>A0A9N9WYR0</accession>
<evidence type="ECO:0000313" key="2">
    <source>
        <dbReference type="EMBL" id="CAG9810960.1"/>
    </source>
</evidence>
<dbReference type="EMBL" id="OU895880">
    <property type="protein sequence ID" value="CAG9810960.1"/>
    <property type="molecule type" value="Genomic_DNA"/>
</dbReference>
<keyword evidence="1" id="KW-0732">Signal</keyword>
<dbReference type="Proteomes" id="UP001153620">
    <property type="component" value="Chromosome 4"/>
</dbReference>
<reference evidence="2" key="2">
    <citation type="submission" date="2022-10" db="EMBL/GenBank/DDBJ databases">
        <authorList>
            <consortium name="ENA_rothamsted_submissions"/>
            <consortium name="culmorum"/>
            <person name="King R."/>
        </authorList>
    </citation>
    <scope>NUCLEOTIDE SEQUENCE</scope>
</reference>
<organism evidence="2 3">
    <name type="scientific">Chironomus riparius</name>
    <dbReference type="NCBI Taxonomy" id="315576"/>
    <lineage>
        <taxon>Eukaryota</taxon>
        <taxon>Metazoa</taxon>
        <taxon>Ecdysozoa</taxon>
        <taxon>Arthropoda</taxon>
        <taxon>Hexapoda</taxon>
        <taxon>Insecta</taxon>
        <taxon>Pterygota</taxon>
        <taxon>Neoptera</taxon>
        <taxon>Endopterygota</taxon>
        <taxon>Diptera</taxon>
        <taxon>Nematocera</taxon>
        <taxon>Chironomoidea</taxon>
        <taxon>Chironomidae</taxon>
        <taxon>Chironominae</taxon>
        <taxon>Chironomus</taxon>
    </lineage>
</organism>
<reference evidence="2" key="1">
    <citation type="submission" date="2022-01" db="EMBL/GenBank/DDBJ databases">
        <authorList>
            <person name="King R."/>
        </authorList>
    </citation>
    <scope>NUCLEOTIDE SEQUENCE</scope>
</reference>
<dbReference type="AlphaFoldDB" id="A0A9N9WYR0"/>
<evidence type="ECO:0000313" key="3">
    <source>
        <dbReference type="Proteomes" id="UP001153620"/>
    </source>
</evidence>
<protein>
    <recommendedName>
        <fullName evidence="4">MD-2-related lipid-recognition domain-containing protein</fullName>
    </recommendedName>
</protein>
<gene>
    <name evidence="2" type="ORF">CHIRRI_LOCUS13770</name>
</gene>
<name>A0A9N9WYR0_9DIPT</name>
<feature type="chain" id="PRO_5040183596" description="MD-2-related lipid-recognition domain-containing protein" evidence="1">
    <location>
        <begin position="23"/>
        <end position="185"/>
    </location>
</feature>
<proteinExistence type="predicted"/>
<dbReference type="OrthoDB" id="7799064at2759"/>
<feature type="signal peptide" evidence="1">
    <location>
        <begin position="1"/>
        <end position="22"/>
    </location>
</feature>
<keyword evidence="3" id="KW-1185">Reference proteome</keyword>
<evidence type="ECO:0008006" key="4">
    <source>
        <dbReference type="Google" id="ProtNLM"/>
    </source>
</evidence>
<sequence>MSRNIVLYSAFLLIIPIGLIHAKVMAVIGERIYECEDVPKDQLIKAVDFSNLKIHQENDTHTYINGSMTFLYGFTRLPGRIYIEQYVRGKWVIQLFDRKYMDMCFTFHNPAEPFYNQTNHFPSCPVKAGTDWKFDMVHIKGSDRLKENFPSYWTGLWRMAFILEFQVDGEYKKNCRKVHADIYEI</sequence>